<dbReference type="AlphaFoldDB" id="A0A815VNB1"/>
<name>A0A815VNB1_9BILA</name>
<organism evidence="1 2">
    <name type="scientific">Adineta steineri</name>
    <dbReference type="NCBI Taxonomy" id="433720"/>
    <lineage>
        <taxon>Eukaryota</taxon>
        <taxon>Metazoa</taxon>
        <taxon>Spiralia</taxon>
        <taxon>Gnathifera</taxon>
        <taxon>Rotifera</taxon>
        <taxon>Eurotatoria</taxon>
        <taxon>Bdelloidea</taxon>
        <taxon>Adinetida</taxon>
        <taxon>Adinetidae</taxon>
        <taxon>Adineta</taxon>
    </lineage>
</organism>
<dbReference type="EMBL" id="CAJNON010004749">
    <property type="protein sequence ID" value="CAF1532629.1"/>
    <property type="molecule type" value="Genomic_DNA"/>
</dbReference>
<sequence length="35" mass="3843">MWKTSIFSDLSAPTEIRDPTLLLEPASVLLDPTKG</sequence>
<evidence type="ECO:0000313" key="1">
    <source>
        <dbReference type="EMBL" id="CAF1532629.1"/>
    </source>
</evidence>
<feature type="non-terminal residue" evidence="1">
    <location>
        <position position="35"/>
    </location>
</feature>
<reference evidence="1" key="1">
    <citation type="submission" date="2021-02" db="EMBL/GenBank/DDBJ databases">
        <authorList>
            <person name="Nowell W R."/>
        </authorList>
    </citation>
    <scope>NUCLEOTIDE SEQUENCE</scope>
</reference>
<protein>
    <submittedName>
        <fullName evidence="1">Uncharacterized protein</fullName>
    </submittedName>
</protein>
<proteinExistence type="predicted"/>
<evidence type="ECO:0000313" key="2">
    <source>
        <dbReference type="Proteomes" id="UP000663891"/>
    </source>
</evidence>
<comment type="caution">
    <text evidence="1">The sequence shown here is derived from an EMBL/GenBank/DDBJ whole genome shotgun (WGS) entry which is preliminary data.</text>
</comment>
<gene>
    <name evidence="1" type="ORF">VCS650_LOCUS43760</name>
</gene>
<accession>A0A815VNB1</accession>
<dbReference type="Proteomes" id="UP000663891">
    <property type="component" value="Unassembled WGS sequence"/>
</dbReference>